<keyword evidence="2" id="KW-1185">Reference proteome</keyword>
<sequence>MATQAQVRGYLLEEVLAWLLRNNGYVLLTEPASGDPALEMNGAGLTVRGRGARHQADVLGEFPFTPPFSLPIRMFVEAKSYQPTDPVGLGVVRNAWATVADVNEFDVGSSLSRYRYVYSLFSTSGFTDDAVEFALKHQISLVDLTLPMYDALRTGVEQAASTVHPYVIGAGSVERLRQLVRHVLGTADVQLPRQIPGRQTQLDTIRQFQSDLEDSFGGEFLLAFPPAPFVLALTGDIGRFLRHAELGHDHRINILRDTEDPTATGWIIRPANDSGPADSNDFSYTLRFSLPPYVEEWLMIHRRNARQLKQTNLATIIIYRLYGGIPQAYQLRYVPRPPPIQAVR</sequence>
<comment type="caution">
    <text evidence="1">The sequence shown here is derived from an EMBL/GenBank/DDBJ whole genome shotgun (WGS) entry which is preliminary data.</text>
</comment>
<dbReference type="InterPro" id="IPR011856">
    <property type="entry name" value="tRNA_endonuc-like_dom_sf"/>
</dbReference>
<evidence type="ECO:0000313" key="1">
    <source>
        <dbReference type="EMBL" id="GIJ18493.1"/>
    </source>
</evidence>
<name>A0ABQ4IKR4_9ACTN</name>
<dbReference type="SUPFAM" id="SSF52980">
    <property type="entry name" value="Restriction endonuclease-like"/>
    <property type="match status" value="1"/>
</dbReference>
<dbReference type="Gene3D" id="3.40.1350.10">
    <property type="match status" value="1"/>
</dbReference>
<dbReference type="EMBL" id="BOPA01000042">
    <property type="protein sequence ID" value="GIJ18493.1"/>
    <property type="molecule type" value="Genomic_DNA"/>
</dbReference>
<evidence type="ECO:0008006" key="3">
    <source>
        <dbReference type="Google" id="ProtNLM"/>
    </source>
</evidence>
<protein>
    <recommendedName>
        <fullName evidence="3">Restriction endonuclease</fullName>
    </recommendedName>
</protein>
<evidence type="ECO:0000313" key="2">
    <source>
        <dbReference type="Proteomes" id="UP000647860"/>
    </source>
</evidence>
<dbReference type="Proteomes" id="UP000647860">
    <property type="component" value="Unassembled WGS sequence"/>
</dbReference>
<proteinExistence type="predicted"/>
<dbReference type="InterPro" id="IPR011335">
    <property type="entry name" value="Restrct_endonuc-II-like"/>
</dbReference>
<accession>A0ABQ4IKR4</accession>
<reference evidence="1 2" key="1">
    <citation type="submission" date="2021-01" db="EMBL/GenBank/DDBJ databases">
        <title>Whole genome shotgun sequence of Verrucosispora gifhornensis NBRC 16317.</title>
        <authorList>
            <person name="Komaki H."/>
            <person name="Tamura T."/>
        </authorList>
    </citation>
    <scope>NUCLEOTIDE SEQUENCE [LARGE SCALE GENOMIC DNA]</scope>
    <source>
        <strain evidence="1 2">NBRC 16317</strain>
    </source>
</reference>
<dbReference type="RefSeq" id="WP_204292799.1">
    <property type="nucleotide sequence ID" value="NZ_BAAAGZ010000054.1"/>
</dbReference>
<organism evidence="1 2">
    <name type="scientific">Micromonospora gifhornensis</name>
    <dbReference type="NCBI Taxonomy" id="84594"/>
    <lineage>
        <taxon>Bacteria</taxon>
        <taxon>Bacillati</taxon>
        <taxon>Actinomycetota</taxon>
        <taxon>Actinomycetes</taxon>
        <taxon>Micromonosporales</taxon>
        <taxon>Micromonosporaceae</taxon>
        <taxon>Micromonospora</taxon>
    </lineage>
</organism>
<gene>
    <name evidence="1" type="ORF">Vgi01_51770</name>
</gene>